<feature type="domain" description="PPIase FKBP-type" evidence="11">
    <location>
        <begin position="21"/>
        <end position="95"/>
    </location>
</feature>
<evidence type="ECO:0000256" key="2">
    <source>
        <dbReference type="ARBA" id="ARBA00004496"/>
    </source>
</evidence>
<dbReference type="EMBL" id="VOHK01000005">
    <property type="protein sequence ID" value="TWT19132.1"/>
    <property type="molecule type" value="Genomic_DNA"/>
</dbReference>
<keyword evidence="13" id="KW-1185">Reference proteome</keyword>
<sequence length="167" mass="17291">MPAPTWMSPDTPADAMDIADRRIATVHFTLRDEQGQAITSTHGHAPLVYMHGTGSIMPGLEQALAGKSPGDAFSVTIAPEAGFGPRHELLVQTLPRGKLGASAAPAVGAKLTAQTAKGPLEVVVTAIDGDTVTVDGNHPLAGRTVQAQVEVVDVRLATPEEQQFGLG</sequence>
<evidence type="ECO:0000256" key="9">
    <source>
        <dbReference type="PROSITE-ProRule" id="PRU00277"/>
    </source>
</evidence>
<comment type="function">
    <text evidence="8">Also involved in hydrogenase metallocenter assembly, probably by participating in the nickel insertion step. This function in hydrogenase biosynthesis requires chaperone activity and the presence of the metal-binding domain, but not PPIase activity.</text>
</comment>
<dbReference type="Pfam" id="PF00254">
    <property type="entry name" value="FKBP_C"/>
    <property type="match status" value="1"/>
</dbReference>
<dbReference type="InterPro" id="IPR001179">
    <property type="entry name" value="PPIase_FKBP_dom"/>
</dbReference>
<dbReference type="Proteomes" id="UP000319980">
    <property type="component" value="Unassembled WGS sequence"/>
</dbReference>
<proteinExistence type="inferred from homology"/>
<evidence type="ECO:0000256" key="5">
    <source>
        <dbReference type="ARBA" id="ARBA00023110"/>
    </source>
</evidence>
<evidence type="ECO:0000259" key="11">
    <source>
        <dbReference type="PROSITE" id="PS50059"/>
    </source>
</evidence>
<comment type="subcellular location">
    <subcellularLocation>
        <location evidence="2">Cytoplasm</location>
    </subcellularLocation>
</comment>
<evidence type="ECO:0000256" key="6">
    <source>
        <dbReference type="ARBA" id="ARBA00023186"/>
    </source>
</evidence>
<reference evidence="12 13" key="1">
    <citation type="journal article" date="2008" name="Int. J. Syst. Evol. Microbiol.">
        <title>Luteimonas marina sp. nov., isolated from seawater.</title>
        <authorList>
            <person name="Baik K.S."/>
            <person name="Park S.C."/>
            <person name="Kim M.S."/>
            <person name="Kim E.M."/>
            <person name="Park C."/>
            <person name="Chun J."/>
            <person name="Seong C.N."/>
        </authorList>
    </citation>
    <scope>NUCLEOTIDE SEQUENCE [LARGE SCALE GENOMIC DNA]</scope>
    <source>
        <strain evidence="12 13">FR1330</strain>
    </source>
</reference>
<evidence type="ECO:0000313" key="13">
    <source>
        <dbReference type="Proteomes" id="UP000319980"/>
    </source>
</evidence>
<comment type="catalytic activity">
    <reaction evidence="1 9 10">
        <text>[protein]-peptidylproline (omega=180) = [protein]-peptidylproline (omega=0)</text>
        <dbReference type="Rhea" id="RHEA:16237"/>
        <dbReference type="Rhea" id="RHEA-COMP:10747"/>
        <dbReference type="Rhea" id="RHEA-COMP:10748"/>
        <dbReference type="ChEBI" id="CHEBI:83833"/>
        <dbReference type="ChEBI" id="CHEBI:83834"/>
        <dbReference type="EC" id="5.2.1.8"/>
    </reaction>
</comment>
<accession>A0A5C5U0M8</accession>
<dbReference type="SUPFAM" id="SSF54534">
    <property type="entry name" value="FKBP-like"/>
    <property type="match status" value="1"/>
</dbReference>
<comment type="similarity">
    <text evidence="3 10">Belongs to the FKBP-type PPIase family.</text>
</comment>
<evidence type="ECO:0000256" key="10">
    <source>
        <dbReference type="RuleBase" id="RU003915"/>
    </source>
</evidence>
<evidence type="ECO:0000256" key="7">
    <source>
        <dbReference type="ARBA" id="ARBA00023235"/>
    </source>
</evidence>
<dbReference type="PANTHER" id="PTHR47861:SF3">
    <property type="entry name" value="FKBP-TYPE PEPTIDYL-PROLYL CIS-TRANS ISOMERASE SLYD"/>
    <property type="match status" value="1"/>
</dbReference>
<keyword evidence="5 9" id="KW-0697">Rotamase</keyword>
<dbReference type="GO" id="GO:0003755">
    <property type="term" value="F:peptidyl-prolyl cis-trans isomerase activity"/>
    <property type="evidence" value="ECO:0007669"/>
    <property type="project" value="UniProtKB-UniRule"/>
</dbReference>
<protein>
    <recommendedName>
        <fullName evidence="10">Peptidyl-prolyl cis-trans isomerase</fullName>
        <ecNumber evidence="10">5.2.1.8</ecNumber>
    </recommendedName>
</protein>
<dbReference type="GO" id="GO:0005737">
    <property type="term" value="C:cytoplasm"/>
    <property type="evidence" value="ECO:0007669"/>
    <property type="project" value="UniProtKB-SubCell"/>
</dbReference>
<dbReference type="Gene3D" id="2.40.10.330">
    <property type="match status" value="1"/>
</dbReference>
<evidence type="ECO:0000256" key="8">
    <source>
        <dbReference type="ARBA" id="ARBA00037071"/>
    </source>
</evidence>
<evidence type="ECO:0000256" key="3">
    <source>
        <dbReference type="ARBA" id="ARBA00006577"/>
    </source>
</evidence>
<organism evidence="12 13">
    <name type="scientific">Luteimonas marina</name>
    <dbReference type="NCBI Taxonomy" id="488485"/>
    <lineage>
        <taxon>Bacteria</taxon>
        <taxon>Pseudomonadati</taxon>
        <taxon>Pseudomonadota</taxon>
        <taxon>Gammaproteobacteria</taxon>
        <taxon>Lysobacterales</taxon>
        <taxon>Lysobacteraceae</taxon>
        <taxon>Luteimonas</taxon>
    </lineage>
</organism>
<keyword evidence="7 9" id="KW-0413">Isomerase</keyword>
<dbReference type="GO" id="GO:0042026">
    <property type="term" value="P:protein refolding"/>
    <property type="evidence" value="ECO:0007669"/>
    <property type="project" value="UniProtKB-ARBA"/>
</dbReference>
<dbReference type="InterPro" id="IPR048261">
    <property type="entry name" value="SlpA/SlyD-like_ins_sf"/>
</dbReference>
<dbReference type="Gene3D" id="3.10.50.40">
    <property type="match status" value="1"/>
</dbReference>
<keyword evidence="6" id="KW-0143">Chaperone</keyword>
<dbReference type="EC" id="5.2.1.8" evidence="10"/>
<dbReference type="AlphaFoldDB" id="A0A5C5U0M8"/>
<evidence type="ECO:0000256" key="4">
    <source>
        <dbReference type="ARBA" id="ARBA00022490"/>
    </source>
</evidence>
<evidence type="ECO:0000313" key="12">
    <source>
        <dbReference type="EMBL" id="TWT19132.1"/>
    </source>
</evidence>
<name>A0A5C5U0M8_9GAMM</name>
<dbReference type="InterPro" id="IPR046357">
    <property type="entry name" value="PPIase_dom_sf"/>
</dbReference>
<keyword evidence="4" id="KW-0963">Cytoplasm</keyword>
<comment type="caution">
    <text evidence="12">The sequence shown here is derived from an EMBL/GenBank/DDBJ whole genome shotgun (WGS) entry which is preliminary data.</text>
</comment>
<gene>
    <name evidence="12" type="ORF">FQY83_12245</name>
</gene>
<evidence type="ECO:0000256" key="1">
    <source>
        <dbReference type="ARBA" id="ARBA00000971"/>
    </source>
</evidence>
<dbReference type="PANTHER" id="PTHR47861">
    <property type="entry name" value="FKBP-TYPE PEPTIDYL-PROLYL CIS-TRANS ISOMERASE SLYD"/>
    <property type="match status" value="1"/>
</dbReference>
<dbReference type="PROSITE" id="PS50059">
    <property type="entry name" value="FKBP_PPIASE"/>
    <property type="match status" value="1"/>
</dbReference>